<evidence type="ECO:0000313" key="1">
    <source>
        <dbReference type="EMBL" id="KAJ9065345.1"/>
    </source>
</evidence>
<accession>A0ACC2SSQ6</accession>
<evidence type="ECO:0000313" key="2">
    <source>
        <dbReference type="Proteomes" id="UP001165960"/>
    </source>
</evidence>
<reference evidence="1" key="1">
    <citation type="submission" date="2022-04" db="EMBL/GenBank/DDBJ databases">
        <title>Genome of the entomopathogenic fungus Entomophthora muscae.</title>
        <authorList>
            <person name="Elya C."/>
            <person name="Lovett B.R."/>
            <person name="Lee E."/>
            <person name="Macias A.M."/>
            <person name="Hajek A.E."/>
            <person name="De Bivort B.L."/>
            <person name="Kasson M.T."/>
            <person name="De Fine Licht H.H."/>
            <person name="Stajich J.E."/>
        </authorList>
    </citation>
    <scope>NUCLEOTIDE SEQUENCE</scope>
    <source>
        <strain evidence="1">Berkeley</strain>
    </source>
</reference>
<dbReference type="EMBL" id="QTSX02004358">
    <property type="protein sequence ID" value="KAJ9065345.1"/>
    <property type="molecule type" value="Genomic_DNA"/>
</dbReference>
<sequence length="62" mass="7181">MLKLVPWLNLTNDVPAVGKREDLGKHMFSKEKKIIIVPDESNFWGNFKYEFKKKRICAVAGT</sequence>
<keyword evidence="2" id="KW-1185">Reference proteome</keyword>
<proteinExistence type="predicted"/>
<dbReference type="Proteomes" id="UP001165960">
    <property type="component" value="Unassembled WGS sequence"/>
</dbReference>
<comment type="caution">
    <text evidence="1">The sequence shown here is derived from an EMBL/GenBank/DDBJ whole genome shotgun (WGS) entry which is preliminary data.</text>
</comment>
<protein>
    <submittedName>
        <fullName evidence="1">Uncharacterized protein</fullName>
    </submittedName>
</protein>
<gene>
    <name evidence="1" type="ORF">DSO57_1020702</name>
</gene>
<name>A0ACC2SSQ6_9FUNG</name>
<organism evidence="1 2">
    <name type="scientific">Entomophthora muscae</name>
    <dbReference type="NCBI Taxonomy" id="34485"/>
    <lineage>
        <taxon>Eukaryota</taxon>
        <taxon>Fungi</taxon>
        <taxon>Fungi incertae sedis</taxon>
        <taxon>Zoopagomycota</taxon>
        <taxon>Entomophthoromycotina</taxon>
        <taxon>Entomophthoromycetes</taxon>
        <taxon>Entomophthorales</taxon>
        <taxon>Entomophthoraceae</taxon>
        <taxon>Entomophthora</taxon>
    </lineage>
</organism>